<feature type="domain" description="Histone deacetylase" evidence="1">
    <location>
        <begin position="3"/>
        <end position="230"/>
    </location>
</feature>
<dbReference type="PANTHER" id="PTHR10625:SF10">
    <property type="entry name" value="HISTONE DEACETYLASE HDAC1"/>
    <property type="match status" value="1"/>
</dbReference>
<feature type="non-terminal residue" evidence="2">
    <location>
        <position position="1"/>
    </location>
</feature>
<dbReference type="Gene3D" id="3.40.800.20">
    <property type="entry name" value="Histone deacetylase domain"/>
    <property type="match status" value="1"/>
</dbReference>
<dbReference type="InterPro" id="IPR023801">
    <property type="entry name" value="His_deacetylse_dom"/>
</dbReference>
<proteinExistence type="predicted"/>
<dbReference type="EMBL" id="UINC01215859">
    <property type="protein sequence ID" value="SVE41758.1"/>
    <property type="molecule type" value="Genomic_DNA"/>
</dbReference>
<evidence type="ECO:0000313" key="2">
    <source>
        <dbReference type="EMBL" id="SVE41758.1"/>
    </source>
</evidence>
<dbReference type="InterPro" id="IPR023696">
    <property type="entry name" value="Ureohydrolase_dom_sf"/>
</dbReference>
<evidence type="ECO:0000259" key="1">
    <source>
        <dbReference type="Pfam" id="PF00850"/>
    </source>
</evidence>
<dbReference type="GO" id="GO:0040029">
    <property type="term" value="P:epigenetic regulation of gene expression"/>
    <property type="evidence" value="ECO:0007669"/>
    <property type="project" value="TreeGrafter"/>
</dbReference>
<sequence length="233" mass="24750">DGGDTPAFPGIMQVASDVVGTTLAAVDAVMSGDASRAFVPIAGLHHAGREHAAGFCVFNDCGVAVEYLRHKYGLKRIAYVDIDAHHGDGVFYGFEDDPDLIFADIHEDGRYLYPGTGAASETGKGRASGTKLNIPLPPGADDTHFGKVWPQIIEYIDSAAPEFIIMQCGADSLQGDPITHLKFTENAHARAATDLCKLADRICSGRIVGTGGGGYNRNNVARAWTRVVEAFVT</sequence>
<dbReference type="SUPFAM" id="SSF52768">
    <property type="entry name" value="Arginase/deacetylase"/>
    <property type="match status" value="1"/>
</dbReference>
<dbReference type="InterPro" id="IPR037138">
    <property type="entry name" value="His_deacetylse_dom_sf"/>
</dbReference>
<gene>
    <name evidence="2" type="ORF">METZ01_LOCUS494612</name>
</gene>
<protein>
    <recommendedName>
        <fullName evidence="1">Histone deacetylase domain-containing protein</fullName>
    </recommendedName>
</protein>
<dbReference type="Pfam" id="PF00850">
    <property type="entry name" value="Hist_deacetyl"/>
    <property type="match status" value="1"/>
</dbReference>
<organism evidence="2">
    <name type="scientific">marine metagenome</name>
    <dbReference type="NCBI Taxonomy" id="408172"/>
    <lineage>
        <taxon>unclassified sequences</taxon>
        <taxon>metagenomes</taxon>
        <taxon>ecological metagenomes</taxon>
    </lineage>
</organism>
<dbReference type="GO" id="GO:0004407">
    <property type="term" value="F:histone deacetylase activity"/>
    <property type="evidence" value="ECO:0007669"/>
    <property type="project" value="TreeGrafter"/>
</dbReference>
<dbReference type="AlphaFoldDB" id="A0A383DD09"/>
<dbReference type="PANTHER" id="PTHR10625">
    <property type="entry name" value="HISTONE DEACETYLASE HDAC1-RELATED"/>
    <property type="match status" value="1"/>
</dbReference>
<reference evidence="2" key="1">
    <citation type="submission" date="2018-05" db="EMBL/GenBank/DDBJ databases">
        <authorList>
            <person name="Lanie J.A."/>
            <person name="Ng W.-L."/>
            <person name="Kazmierczak K.M."/>
            <person name="Andrzejewski T.M."/>
            <person name="Davidsen T.M."/>
            <person name="Wayne K.J."/>
            <person name="Tettelin H."/>
            <person name="Glass J.I."/>
            <person name="Rusch D."/>
            <person name="Podicherti R."/>
            <person name="Tsui H.-C.T."/>
            <person name="Winkler M.E."/>
        </authorList>
    </citation>
    <scope>NUCLEOTIDE SEQUENCE</scope>
</reference>
<dbReference type="PRINTS" id="PR01270">
    <property type="entry name" value="HDASUPER"/>
</dbReference>
<dbReference type="InterPro" id="IPR000286">
    <property type="entry name" value="HDACs"/>
</dbReference>
<name>A0A383DD09_9ZZZZ</name>
<accession>A0A383DD09</accession>